<evidence type="ECO:0000313" key="6">
    <source>
        <dbReference type="Proteomes" id="UP000466039"/>
    </source>
</evidence>
<gene>
    <name evidence="3" type="primary">rpsP</name>
    <name evidence="5" type="ORF">MMON_27220</name>
</gene>
<evidence type="ECO:0000256" key="4">
    <source>
        <dbReference type="SAM" id="MobiDB-lite"/>
    </source>
</evidence>
<comment type="similarity">
    <text evidence="3">Belongs to the bacterial ribosomal protein bS16 family.</text>
</comment>
<feature type="region of interest" description="Disordered" evidence="4">
    <location>
        <begin position="248"/>
        <end position="306"/>
    </location>
</feature>
<dbReference type="AlphaFoldDB" id="A0AAD1IV13"/>
<dbReference type="EMBL" id="AP022617">
    <property type="protein sequence ID" value="BBZ61421.1"/>
    <property type="molecule type" value="Genomic_DNA"/>
</dbReference>
<dbReference type="Gene3D" id="3.30.1320.10">
    <property type="match status" value="1"/>
</dbReference>
<organism evidence="5 6">
    <name type="scientific">Mycolicibacterium monacense</name>
    <name type="common">Mycobacterium monacense</name>
    <dbReference type="NCBI Taxonomy" id="85693"/>
    <lineage>
        <taxon>Bacteria</taxon>
        <taxon>Bacillati</taxon>
        <taxon>Actinomycetota</taxon>
        <taxon>Actinomycetes</taxon>
        <taxon>Mycobacteriales</taxon>
        <taxon>Mycobacteriaceae</taxon>
        <taxon>Mycolicibacterium</taxon>
    </lineage>
</organism>
<feature type="region of interest" description="Disordered" evidence="4">
    <location>
        <begin position="1"/>
        <end position="41"/>
    </location>
</feature>
<dbReference type="PANTHER" id="PTHR12919:SF20">
    <property type="entry name" value="SMALL RIBOSOMAL SUBUNIT PROTEIN BS16M"/>
    <property type="match status" value="1"/>
</dbReference>
<dbReference type="PROSITE" id="PS00732">
    <property type="entry name" value="RIBOSOMAL_S16"/>
    <property type="match status" value="1"/>
</dbReference>
<name>A0AAD1IV13_MYCMB</name>
<feature type="compositionally biased region" description="Basic residues" evidence="4">
    <location>
        <begin position="31"/>
        <end position="41"/>
    </location>
</feature>
<dbReference type="InterPro" id="IPR020592">
    <property type="entry name" value="Ribosomal_bS16_CS"/>
</dbReference>
<keyword evidence="6" id="KW-1185">Reference proteome</keyword>
<dbReference type="GO" id="GO:0006412">
    <property type="term" value="P:translation"/>
    <property type="evidence" value="ECO:0007669"/>
    <property type="project" value="UniProtKB-UniRule"/>
</dbReference>
<evidence type="ECO:0000256" key="1">
    <source>
        <dbReference type="ARBA" id="ARBA00022980"/>
    </source>
</evidence>
<dbReference type="InterPro" id="IPR000307">
    <property type="entry name" value="Ribosomal_bS16"/>
</dbReference>
<reference evidence="5 6" key="1">
    <citation type="journal article" date="2019" name="Emerg. Microbes Infect.">
        <title>Comprehensive subspecies identification of 175 nontuberculous mycobacteria species based on 7547 genomic profiles.</title>
        <authorList>
            <person name="Matsumoto Y."/>
            <person name="Kinjo T."/>
            <person name="Motooka D."/>
            <person name="Nabeya D."/>
            <person name="Jung N."/>
            <person name="Uechi K."/>
            <person name="Horii T."/>
            <person name="Iida T."/>
            <person name="Fujita J."/>
            <person name="Nakamura S."/>
        </authorList>
    </citation>
    <scope>NUCLEOTIDE SEQUENCE [LARGE SCALE GENOMIC DNA]</scope>
    <source>
        <strain evidence="5 6">JCM 15658</strain>
    </source>
</reference>
<evidence type="ECO:0000313" key="5">
    <source>
        <dbReference type="EMBL" id="BBZ61421.1"/>
    </source>
</evidence>
<evidence type="ECO:0000256" key="2">
    <source>
        <dbReference type="ARBA" id="ARBA00023274"/>
    </source>
</evidence>
<dbReference type="NCBIfam" id="TIGR00002">
    <property type="entry name" value="S16"/>
    <property type="match status" value="1"/>
</dbReference>
<sequence>MHRAAGADGVDEQAQARAAPEADIGGDPAGRHLRGGHRRRDRLAVTSVQGSGDDAAEAPVRVAELSGHGGEESLTYRHGTSVPGRAISERTRWSGTMDRCPPATPAARWSHTRGKTGSGNPPARRIAAWQPLRRIATPMAVKIKLTRLGKIRNPQYRIVVADARTRRDGRSIEVIGRYHPKEEPSLIELNSERAQYWLGVGAQPTEPVLQLLKITGDWQKFKGLPGAEGTLKVKEPKPSKLDLFNAALAEAEGGPSNEATQPKKKKAPAKKAASDIEATADPAGNADKSEPAAEGEDATVAGATEG</sequence>
<protein>
    <recommendedName>
        <fullName evidence="3">Small ribosomal subunit protein bS16</fullName>
    </recommendedName>
</protein>
<dbReference type="InterPro" id="IPR023803">
    <property type="entry name" value="Ribosomal_bS16_dom_sf"/>
</dbReference>
<dbReference type="Proteomes" id="UP000466039">
    <property type="component" value="Chromosome"/>
</dbReference>
<accession>A0AAD1IV13</accession>
<evidence type="ECO:0000256" key="3">
    <source>
        <dbReference type="HAMAP-Rule" id="MF_00385"/>
    </source>
</evidence>
<proteinExistence type="inferred from homology"/>
<dbReference type="PANTHER" id="PTHR12919">
    <property type="entry name" value="30S RIBOSOMAL PROTEIN S16"/>
    <property type="match status" value="1"/>
</dbReference>
<dbReference type="SUPFAM" id="SSF54565">
    <property type="entry name" value="Ribosomal protein S16"/>
    <property type="match status" value="1"/>
</dbReference>
<keyword evidence="1 3" id="KW-0689">Ribosomal protein</keyword>
<dbReference type="GO" id="GO:0015935">
    <property type="term" value="C:small ribosomal subunit"/>
    <property type="evidence" value="ECO:0007669"/>
    <property type="project" value="TreeGrafter"/>
</dbReference>
<dbReference type="NCBIfam" id="NF011093">
    <property type="entry name" value="PRK14520.1"/>
    <property type="match status" value="1"/>
</dbReference>
<dbReference type="GO" id="GO:0005737">
    <property type="term" value="C:cytoplasm"/>
    <property type="evidence" value="ECO:0007669"/>
    <property type="project" value="UniProtKB-ARBA"/>
</dbReference>
<feature type="region of interest" description="Disordered" evidence="4">
    <location>
        <begin position="94"/>
        <end position="123"/>
    </location>
</feature>
<keyword evidence="2 3" id="KW-0687">Ribonucleoprotein</keyword>
<dbReference type="Pfam" id="PF00886">
    <property type="entry name" value="Ribosomal_S16"/>
    <property type="match status" value="1"/>
</dbReference>
<dbReference type="GO" id="GO:0003735">
    <property type="term" value="F:structural constituent of ribosome"/>
    <property type="evidence" value="ECO:0007669"/>
    <property type="project" value="InterPro"/>
</dbReference>
<dbReference type="HAMAP" id="MF_00385">
    <property type="entry name" value="Ribosomal_bS16"/>
    <property type="match status" value="1"/>
</dbReference>